<feature type="domain" description="Gram-positive cocci surface proteins LPxTG" evidence="14">
    <location>
        <begin position="2088"/>
        <end position="2122"/>
    </location>
</feature>
<proteinExistence type="inferred from homology"/>
<feature type="region of interest" description="Disordered" evidence="13">
    <location>
        <begin position="53"/>
        <end position="108"/>
    </location>
</feature>
<comment type="caution">
    <text evidence="15">The sequence shown here is derived from an EMBL/GenBank/DDBJ whole genome shotgun (WGS) entry which is preliminary data.</text>
</comment>
<dbReference type="Pfam" id="PF04650">
    <property type="entry name" value="YSIRK_signal"/>
    <property type="match status" value="1"/>
</dbReference>
<dbReference type="EMBL" id="VOHL01000002">
    <property type="protein sequence ID" value="TWS98048.1"/>
    <property type="molecule type" value="Genomic_DNA"/>
</dbReference>
<dbReference type="Pfam" id="PF00128">
    <property type="entry name" value="Alpha-amylase"/>
    <property type="match status" value="3"/>
</dbReference>
<dbReference type="Pfam" id="PF00746">
    <property type="entry name" value="Gram_pos_anchor"/>
    <property type="match status" value="1"/>
</dbReference>
<keyword evidence="7" id="KW-0572">Peptidoglycan-anchor</keyword>
<dbReference type="GO" id="GO:0030246">
    <property type="term" value="F:carbohydrate binding"/>
    <property type="evidence" value="ECO:0007669"/>
    <property type="project" value="InterPro"/>
</dbReference>
<evidence type="ECO:0000256" key="10">
    <source>
        <dbReference type="ARBA" id="ARBA00024062"/>
    </source>
</evidence>
<dbReference type="InterPro" id="IPR004193">
    <property type="entry name" value="Glyco_hydro_13_N"/>
</dbReference>
<gene>
    <name evidence="15" type="ORF">FRX57_03720</name>
</gene>
<dbReference type="Gene3D" id="2.60.40.10">
    <property type="entry name" value="Immunoglobulins"/>
    <property type="match status" value="1"/>
</dbReference>
<comment type="similarity">
    <text evidence="1">Belongs to the glycosyl hydrolase 13 family.</text>
</comment>
<dbReference type="InterPro" id="IPR013780">
    <property type="entry name" value="Glyco_hydro_b"/>
</dbReference>
<organism evidence="15 16">
    <name type="scientific">Streptococcus cuniculipharyngis</name>
    <dbReference type="NCBI Taxonomy" id="1562651"/>
    <lineage>
        <taxon>Bacteria</taxon>
        <taxon>Bacillati</taxon>
        <taxon>Bacillota</taxon>
        <taxon>Bacilli</taxon>
        <taxon>Lactobacillales</taxon>
        <taxon>Streptococcaceae</taxon>
        <taxon>Streptococcus</taxon>
    </lineage>
</organism>
<keyword evidence="4" id="KW-0732">Signal</keyword>
<dbReference type="CDD" id="cd02860">
    <property type="entry name" value="E_set_Pullulanase"/>
    <property type="match status" value="1"/>
</dbReference>
<dbReference type="CDD" id="cd10315">
    <property type="entry name" value="CBM41_pullulanase"/>
    <property type="match status" value="4"/>
</dbReference>
<dbReference type="InterPro" id="IPR006047">
    <property type="entry name" value="GH13_cat_dom"/>
</dbReference>
<dbReference type="InterPro" id="IPR005323">
    <property type="entry name" value="CBM41_pullulanase"/>
</dbReference>
<dbReference type="PANTHER" id="PTHR43002">
    <property type="entry name" value="GLYCOGEN DEBRANCHING ENZYME"/>
    <property type="match status" value="1"/>
</dbReference>
<evidence type="ECO:0000313" key="15">
    <source>
        <dbReference type="EMBL" id="TWS98048.1"/>
    </source>
</evidence>
<dbReference type="SUPFAM" id="SSF81296">
    <property type="entry name" value="E set domains"/>
    <property type="match status" value="1"/>
</dbReference>
<evidence type="ECO:0000256" key="7">
    <source>
        <dbReference type="ARBA" id="ARBA00023088"/>
    </source>
</evidence>
<dbReference type="EC" id="3.2.1.41" evidence="10"/>
<dbReference type="GO" id="GO:0051060">
    <property type="term" value="F:pullulanase activity"/>
    <property type="evidence" value="ECO:0007669"/>
    <property type="project" value="UniProtKB-EC"/>
</dbReference>
<dbReference type="InterPro" id="IPR005877">
    <property type="entry name" value="YSIRK_signal_dom"/>
</dbReference>
<dbReference type="InterPro" id="IPR040806">
    <property type="entry name" value="SpuA_C"/>
</dbReference>
<evidence type="ECO:0000256" key="6">
    <source>
        <dbReference type="ARBA" id="ARBA00022837"/>
    </source>
</evidence>
<evidence type="ECO:0000313" key="16">
    <source>
        <dbReference type="Proteomes" id="UP000317430"/>
    </source>
</evidence>
<evidence type="ECO:0000256" key="9">
    <source>
        <dbReference type="ARBA" id="ARBA00023965"/>
    </source>
</evidence>
<dbReference type="InterPro" id="IPR011838">
    <property type="entry name" value="Pullulan_Gpos"/>
</dbReference>
<accession>A0A5C5SDI6</accession>
<feature type="compositionally biased region" description="Polar residues" evidence="13">
    <location>
        <begin position="2016"/>
        <end position="2038"/>
    </location>
</feature>
<name>A0A5C5SDI6_9STRE</name>
<dbReference type="SUPFAM" id="SSF51445">
    <property type="entry name" value="(Trans)glycosidases"/>
    <property type="match status" value="2"/>
</dbReference>
<evidence type="ECO:0000256" key="12">
    <source>
        <dbReference type="ARBA" id="ARBA00031076"/>
    </source>
</evidence>
<evidence type="ECO:0000256" key="2">
    <source>
        <dbReference type="ARBA" id="ARBA00022512"/>
    </source>
</evidence>
<evidence type="ECO:0000256" key="1">
    <source>
        <dbReference type="ARBA" id="ARBA00008061"/>
    </source>
</evidence>
<keyword evidence="6" id="KW-0106">Calcium</keyword>
<keyword evidence="8 15" id="KW-0326">Glycosidase</keyword>
<feature type="compositionally biased region" description="Polar residues" evidence="13">
    <location>
        <begin position="2065"/>
        <end position="2078"/>
    </location>
</feature>
<protein>
    <recommendedName>
        <fullName evidence="10">pullulanase</fullName>
        <ecNumber evidence="10">3.2.1.41</ecNumber>
    </recommendedName>
    <alternativeName>
        <fullName evidence="11">Alpha-dextrin endo-1,6-alpha-glucosidase</fullName>
    </alternativeName>
    <alternativeName>
        <fullName evidence="12">Pullulan 6-glucanohydrolase</fullName>
    </alternativeName>
</protein>
<reference evidence="15 16" key="1">
    <citation type="submission" date="2019-08" db="EMBL/GenBank/DDBJ databases">
        <authorList>
            <person name="Lei W."/>
        </authorList>
    </citation>
    <scope>NUCLEOTIDE SEQUENCE [LARGE SCALE GENOMIC DNA]</scope>
    <source>
        <strain evidence="15 16">CCUG 66496</strain>
    </source>
</reference>
<dbReference type="Pfam" id="PF03714">
    <property type="entry name" value="PUD"/>
    <property type="match status" value="4"/>
</dbReference>
<evidence type="ECO:0000256" key="4">
    <source>
        <dbReference type="ARBA" id="ARBA00022729"/>
    </source>
</evidence>
<dbReference type="InterPro" id="IPR014756">
    <property type="entry name" value="Ig_E-set"/>
</dbReference>
<evidence type="ECO:0000256" key="8">
    <source>
        <dbReference type="ARBA" id="ARBA00023295"/>
    </source>
</evidence>
<feature type="compositionally biased region" description="Low complexity" evidence="13">
    <location>
        <begin position="53"/>
        <end position="67"/>
    </location>
</feature>
<evidence type="ECO:0000256" key="5">
    <source>
        <dbReference type="ARBA" id="ARBA00022801"/>
    </source>
</evidence>
<dbReference type="NCBIfam" id="TIGR01167">
    <property type="entry name" value="LPXTG_anchor"/>
    <property type="match status" value="1"/>
</dbReference>
<feature type="compositionally biased region" description="Polar residues" evidence="13">
    <location>
        <begin position="68"/>
        <end position="87"/>
    </location>
</feature>
<dbReference type="Pfam" id="PF18033">
    <property type="entry name" value="SpuA_C"/>
    <property type="match status" value="1"/>
</dbReference>
<sequence>MSKQIIPQSCSKTFLQQKDIFSIRTFKVGTASVAIAVSLLGANVTQNRVQAETLTPAPETTTSLSLPQDSEQATTEASVLQEPQSETKTNDSDHLTSPVVEQTNSPEIKEGAQIVTQQHQNPERPQEYQPDLAQVAKTDQSPTKNQPNDQETLKPLMQQEIVSPQEPNTPPVQEGYLRLHLQGLDQSKEAAYSLWKWGGVDQASDGAKWPNDAQAFKAEDQDDFGRYIDIKKSQTPASIGYLLLKDGQKISPDDQKIDLPLPGINEVWVTTDGKVYYYKPLADDKLLRIHYKRDDKTYDGWGAWLWGDVEKASEDWPKGALDLTKVGPYGRYVDVPLTKALNSKLGFLLVNKNNPELPGHKLGDLAFNDRKIHSQIFLKNDDTTVYTNPFYLPEQAEVDTANTQPGQANVSISGRVLAPFNYNQSGLLEISLKNPEQAKILKMEVNTSAIGGGTLPISPELNRVAIKASSSTPPGTYELLVRAYDDKNGYYEGKIPVTISQRQKTTGEKDWDEQIIYFMVTDRFYNADKTNDNPYHQAYDKAKNPRGTYQGGDFKGVTAKLDYLKSLGVSAIWITPIVENIPQNVGSEKDGDYYAYHGYWASNFEKLNPHLGSLKDFHDLIDEAAKRNINIIVDVVLNHAGYGSEKTFAGLIRSPEENQEGDDQKGSLAGLPDFKTEDKKVRDQLVAWQSSWLNRSTTAKGNSIYAFRVDTVKHVDDTTWQHFKNELVAKNSGFHLIGETWGANYKDTKGDLNSGTMDSLLDFGFKDIAKLFVNGQIQAASQELENRDKSLTSLATLGQFLSSHDEDGFLYSLGGDLAKFKVASSLLLTAKGQPIIYYGEEIGQTGANNWPIYDNRYNFDWSKTQKNDLLTHYQKLLSFRNSYSNLLSKGQYETLALNQEQGWLLTKRSHEQTALYLLYAQAETRSNLSLTVSENTKLLDHYTGKTYQAQKNAQGQWAIQLTTPTRQEGGIMLLTVESGQILSHKTDQEPIAKNHLRLHFKTLPADNPSSLGLWVWEDVAKPSTNWPSGALSLDKIKKDAYGYYLDVELANNKQEKIGLLINNAAGQNLTGDKFVPLISPQMNQVWFDEAYNSYTYPPQAKGTLRINYFRKDGNYQGKALWLWGDLLKKEGQLTEWPNGLDFEQQGAYGVYRDIPLTQLPQSLGFLLLDKTKTGDDVKIQPKDYQFTDFKNHSQIFLKDDDEAIYTNPYFVNTITATGAQQTSLNTIETSFTSLEGLTQEQLRQKLSVSNSSGHTLPITEVELNPQLKTAILKGDFPMSDKPYTLKFGDDSLMIKPNWQLKDQLYAYDGPLGARVQQDGRLVDLTLWSPSADSVSLIIYDKNNQDKIIGQLPMLKGAKGTWTAQLTPDSRLGISDYRGYYYHYQITRGDTSVLALDPYAKSLAAWNSDLAETDPSRKIAKAAFVDPSQIGPKDLDFAKIPGFKQREDAVIYEAHVRDFTSDKSIETSLSAPFGTFSAFIDKLDYLKELGVTHIQLLPIMSYYFVNEMDRSRSDHYSSSGNNYNWGYDPQSYFALTGMYSTDPTQADKRIAEFKTLVKEIHKRGMGVILDVVYNHTAKAFIFEDLEPNYYHFMDADGTSRTSFGGGRLGTTHYMSRRILVDSINYLVNEFKVDGFRFDMMGDHDAESILAAYQAARSLNPKLIMLGEGWKTYVGDENKPTQAADQTWMEKTDTVAVFSDDIRNSLKSGYPNEGQPAFITGGSQDIRKLFNNIKAQPNNFTADSPGDVIQYIAAHDNLTLFDIIAQSIKKDPAFPENTQEIHQRQRLGNLLVLTAQGTPFLHAGQEYGRTKQFLDDQYKEPVSEDKIPNKAHLLRNPDGSPFFYPYFIHDSYDSTDAINRFDWQKATDGKTYPVHHMTQAYTKGLIALRRSTDAFSLKSKADIDQKVSLISQPDGKDIKEHDLVIAYQTIASNGDIYAVFVNADSQARSFKLGQAFAHLAKATVIADARQVHLSGIDEPQGVTMTNNTLTLAPLTATILRLSKENKLPELEKEEGKDQNNTISSVQAKQSNLDGKSTQQGKTEEASEQIKTDEEPQLLKTKQLVMASPQTRPSANQTNNPKARKSEAIKLPQTGDKTSKLLSLAGSGLLLSLASIISRKKKSNW</sequence>
<dbReference type="InterPro" id="IPR019931">
    <property type="entry name" value="LPXTG_anchor"/>
</dbReference>
<dbReference type="Gene3D" id="2.60.40.1180">
    <property type="entry name" value="Golgi alpha-mannosidase II"/>
    <property type="match status" value="1"/>
</dbReference>
<dbReference type="InterPro" id="IPR013784">
    <property type="entry name" value="Carb-bd-like_fold"/>
</dbReference>
<dbReference type="NCBIfam" id="TIGR02102">
    <property type="entry name" value="pullulan_Gpos"/>
    <property type="match status" value="1"/>
</dbReference>
<keyword evidence="2" id="KW-0134">Cell wall</keyword>
<dbReference type="SUPFAM" id="SSF49452">
    <property type="entry name" value="Starch-binding domain-like"/>
    <property type="match status" value="4"/>
</dbReference>
<dbReference type="Proteomes" id="UP000317430">
    <property type="component" value="Unassembled WGS sequence"/>
</dbReference>
<evidence type="ECO:0000256" key="11">
    <source>
        <dbReference type="ARBA" id="ARBA00029618"/>
    </source>
</evidence>
<dbReference type="CDD" id="cd11341">
    <property type="entry name" value="AmyAc_Pullulanase_LD-like"/>
    <property type="match status" value="1"/>
</dbReference>
<dbReference type="InterPro" id="IPR014755">
    <property type="entry name" value="Cu-Rt/internalin_Ig-like"/>
</dbReference>
<keyword evidence="3" id="KW-0964">Secreted</keyword>
<dbReference type="Gene3D" id="2.60.40.1110">
    <property type="match status" value="4"/>
</dbReference>
<comment type="catalytic activity">
    <reaction evidence="9">
        <text>Hydrolysis of (1-&gt;6)-alpha-D-glucosidic linkages in pullulan, amylopectin and glycogen, and in the alpha- and beta-limit dextrins of amylopectin and glycogen.</text>
        <dbReference type="EC" id="3.2.1.41"/>
    </reaction>
</comment>
<dbReference type="GO" id="GO:0005975">
    <property type="term" value="P:carbohydrate metabolic process"/>
    <property type="evidence" value="ECO:0007669"/>
    <property type="project" value="InterPro"/>
</dbReference>
<dbReference type="InterPro" id="IPR013783">
    <property type="entry name" value="Ig-like_fold"/>
</dbReference>
<feature type="compositionally biased region" description="Basic and acidic residues" evidence="13">
    <location>
        <begin position="2039"/>
        <end position="2051"/>
    </location>
</feature>
<dbReference type="Gene3D" id="2.60.40.1220">
    <property type="match status" value="1"/>
</dbReference>
<evidence type="ECO:0000256" key="3">
    <source>
        <dbReference type="ARBA" id="ARBA00022525"/>
    </source>
</evidence>
<evidence type="ECO:0000256" key="13">
    <source>
        <dbReference type="SAM" id="MobiDB-lite"/>
    </source>
</evidence>
<dbReference type="PROSITE" id="PS50847">
    <property type="entry name" value="GRAM_POS_ANCHORING"/>
    <property type="match status" value="1"/>
</dbReference>
<dbReference type="InterPro" id="IPR017853">
    <property type="entry name" value="GH"/>
</dbReference>
<feature type="region of interest" description="Disordered" evidence="13">
    <location>
        <begin position="2007"/>
        <end position="2093"/>
    </location>
</feature>
<dbReference type="RefSeq" id="WP_146566831.1">
    <property type="nucleotide sequence ID" value="NZ_VOHL01000002.1"/>
</dbReference>
<dbReference type="SMART" id="SM00642">
    <property type="entry name" value="Aamy"/>
    <property type="match status" value="2"/>
</dbReference>
<keyword evidence="5 15" id="KW-0378">Hydrolase</keyword>
<keyword evidence="16" id="KW-1185">Reference proteome</keyword>
<dbReference type="Gene3D" id="3.20.20.80">
    <property type="entry name" value="Glycosidases"/>
    <property type="match status" value="2"/>
</dbReference>
<dbReference type="OrthoDB" id="9761875at2"/>
<dbReference type="NCBIfam" id="TIGR01168">
    <property type="entry name" value="YSIRK_signal"/>
    <property type="match status" value="1"/>
</dbReference>
<dbReference type="Pfam" id="PF02922">
    <property type="entry name" value="CBM_48"/>
    <property type="match status" value="1"/>
</dbReference>
<evidence type="ECO:0000259" key="14">
    <source>
        <dbReference type="PROSITE" id="PS50847"/>
    </source>
</evidence>